<evidence type="ECO:0000313" key="1">
    <source>
        <dbReference type="EMBL" id="MBC6498216.1"/>
    </source>
</evidence>
<dbReference type="Proteomes" id="UP000650485">
    <property type="component" value="Unassembled WGS sequence"/>
</dbReference>
<proteinExistence type="predicted"/>
<evidence type="ECO:0000313" key="2">
    <source>
        <dbReference type="Proteomes" id="UP000650485"/>
    </source>
</evidence>
<protein>
    <submittedName>
        <fullName evidence="1">Uncharacterized protein</fullName>
    </submittedName>
</protein>
<organism evidence="1 2">
    <name type="scientific">Weissella confusa</name>
    <name type="common">Lactobacillus confusus</name>
    <dbReference type="NCBI Taxonomy" id="1583"/>
    <lineage>
        <taxon>Bacteria</taxon>
        <taxon>Bacillati</taxon>
        <taxon>Bacillota</taxon>
        <taxon>Bacilli</taxon>
        <taxon>Lactobacillales</taxon>
        <taxon>Lactobacillaceae</taxon>
        <taxon>Weissella</taxon>
    </lineage>
</organism>
<accession>A0A923SMM1</accession>
<reference evidence="1" key="1">
    <citation type="submission" date="2020-08" db="EMBL/GenBank/DDBJ databases">
        <title>Complete genome sequence of Weissella confusa strain FS54 provides insights into metabolic potential.</title>
        <authorList>
            <person name="Fhoula I."/>
            <person name="Najjari A."/>
            <person name="Lekired A."/>
            <person name="Bessrour-Aouam N."/>
            <person name="Jaballah S."/>
            <person name="Klibi N."/>
            <person name="Ouzari H.-I."/>
        </authorList>
    </citation>
    <scope>NUCLEOTIDE SEQUENCE</scope>
    <source>
        <strain evidence="1">FS54</strain>
    </source>
</reference>
<gene>
    <name evidence="1" type="ORF">H7R52_01530</name>
</gene>
<dbReference type="EMBL" id="JACSZT010000002">
    <property type="protein sequence ID" value="MBC6498216.1"/>
    <property type="molecule type" value="Genomic_DNA"/>
</dbReference>
<name>A0A923SMM1_WEICO</name>
<sequence>MLSASEAPTKPTDAVITTPAVIIVARVILECLGASDWLDFDVDLSFLFLETVY</sequence>
<comment type="caution">
    <text evidence="1">The sequence shown here is derived from an EMBL/GenBank/DDBJ whole genome shotgun (WGS) entry which is preliminary data.</text>
</comment>
<dbReference type="AlphaFoldDB" id="A0A923SMM1"/>